<evidence type="ECO:0000256" key="1">
    <source>
        <dbReference type="SAM" id="SignalP"/>
    </source>
</evidence>
<accession>B9FT20</accession>
<reference evidence="2" key="2">
    <citation type="submission" date="2008-12" db="EMBL/GenBank/DDBJ databases">
        <title>Improved gene annotation of the rice (Oryza sativa) genomes.</title>
        <authorList>
            <person name="Wang J."/>
            <person name="Li R."/>
            <person name="Fan W."/>
            <person name="Huang Q."/>
            <person name="Zhang J."/>
            <person name="Zhou Y."/>
            <person name="Hu Y."/>
            <person name="Zi S."/>
            <person name="Li J."/>
            <person name="Ni P."/>
            <person name="Zheng H."/>
            <person name="Zhang Y."/>
            <person name="Zhao M."/>
            <person name="Hao Q."/>
            <person name="McDermott J."/>
            <person name="Samudrala R."/>
            <person name="Kristiansen K."/>
            <person name="Wong G.K.-S."/>
        </authorList>
    </citation>
    <scope>NUCLEOTIDE SEQUENCE</scope>
</reference>
<feature type="signal peptide" evidence="1">
    <location>
        <begin position="1"/>
        <end position="30"/>
    </location>
</feature>
<keyword evidence="1" id="KW-0732">Signal</keyword>
<organism evidence="2">
    <name type="scientific">Oryza sativa subsp. japonica</name>
    <name type="common">Rice</name>
    <dbReference type="NCBI Taxonomy" id="39947"/>
    <lineage>
        <taxon>Eukaryota</taxon>
        <taxon>Viridiplantae</taxon>
        <taxon>Streptophyta</taxon>
        <taxon>Embryophyta</taxon>
        <taxon>Tracheophyta</taxon>
        <taxon>Spermatophyta</taxon>
        <taxon>Magnoliopsida</taxon>
        <taxon>Liliopsida</taxon>
        <taxon>Poales</taxon>
        <taxon>Poaceae</taxon>
        <taxon>BOP clade</taxon>
        <taxon>Oryzoideae</taxon>
        <taxon>Oryzeae</taxon>
        <taxon>Oryzinae</taxon>
        <taxon>Oryza</taxon>
        <taxon>Oryza sativa</taxon>
    </lineage>
</organism>
<name>B9FT20_ORYSJ</name>
<gene>
    <name evidence="2" type="ORF">OsJ_21199</name>
</gene>
<sequence>MRRPCRRLQSATALLHLLAVALLHLLPDQGEVAPLAAAAASRRKEAPLLQEGGARAEYGRIREVVLCIGNDDDDLALIDVTYPKRDVDNMQWFREITLLYRGHRLSAPFVLGLIVLCGHAPPNN</sequence>
<feature type="chain" id="PRO_5002881634" evidence="1">
    <location>
        <begin position="31"/>
        <end position="124"/>
    </location>
</feature>
<evidence type="ECO:0000313" key="2">
    <source>
        <dbReference type="EMBL" id="EEE65631.1"/>
    </source>
</evidence>
<proteinExistence type="predicted"/>
<dbReference type="EMBL" id="CM000143">
    <property type="protein sequence ID" value="EEE65631.1"/>
    <property type="molecule type" value="Genomic_DNA"/>
</dbReference>
<protein>
    <submittedName>
        <fullName evidence="2">Uncharacterized protein</fullName>
    </submittedName>
</protein>
<reference evidence="2" key="1">
    <citation type="journal article" date="2005" name="PLoS Biol.">
        <title>The genomes of Oryza sativa: a history of duplications.</title>
        <authorList>
            <person name="Yu J."/>
            <person name="Wang J."/>
            <person name="Lin W."/>
            <person name="Li S."/>
            <person name="Li H."/>
            <person name="Zhou J."/>
            <person name="Ni P."/>
            <person name="Dong W."/>
            <person name="Hu S."/>
            <person name="Zeng C."/>
            <person name="Zhang J."/>
            <person name="Zhang Y."/>
            <person name="Li R."/>
            <person name="Xu Z."/>
            <person name="Li S."/>
            <person name="Li X."/>
            <person name="Zheng H."/>
            <person name="Cong L."/>
            <person name="Lin L."/>
            <person name="Yin J."/>
            <person name="Geng J."/>
            <person name="Li G."/>
            <person name="Shi J."/>
            <person name="Liu J."/>
            <person name="Lv H."/>
            <person name="Li J."/>
            <person name="Wang J."/>
            <person name="Deng Y."/>
            <person name="Ran L."/>
            <person name="Shi X."/>
            <person name="Wang X."/>
            <person name="Wu Q."/>
            <person name="Li C."/>
            <person name="Ren X."/>
            <person name="Wang J."/>
            <person name="Wang X."/>
            <person name="Li D."/>
            <person name="Liu D."/>
            <person name="Zhang X."/>
            <person name="Ji Z."/>
            <person name="Zhao W."/>
            <person name="Sun Y."/>
            <person name="Zhang Z."/>
            <person name="Bao J."/>
            <person name="Han Y."/>
            <person name="Dong L."/>
            <person name="Ji J."/>
            <person name="Chen P."/>
            <person name="Wu S."/>
            <person name="Liu J."/>
            <person name="Xiao Y."/>
            <person name="Bu D."/>
            <person name="Tan J."/>
            <person name="Yang L."/>
            <person name="Ye C."/>
            <person name="Zhang J."/>
            <person name="Xu J."/>
            <person name="Zhou Y."/>
            <person name="Yu Y."/>
            <person name="Zhang B."/>
            <person name="Zhuang S."/>
            <person name="Wei H."/>
            <person name="Liu B."/>
            <person name="Lei M."/>
            <person name="Yu H."/>
            <person name="Li Y."/>
            <person name="Xu H."/>
            <person name="Wei S."/>
            <person name="He X."/>
            <person name="Fang L."/>
            <person name="Zhang Z."/>
            <person name="Zhang Y."/>
            <person name="Huang X."/>
            <person name="Su Z."/>
            <person name="Tong W."/>
            <person name="Li J."/>
            <person name="Tong Z."/>
            <person name="Li S."/>
            <person name="Ye J."/>
            <person name="Wang L."/>
            <person name="Fang L."/>
            <person name="Lei T."/>
            <person name="Chen C."/>
            <person name="Chen H."/>
            <person name="Xu Z."/>
            <person name="Li H."/>
            <person name="Huang H."/>
            <person name="Zhang F."/>
            <person name="Xu H."/>
            <person name="Li N."/>
            <person name="Zhao C."/>
            <person name="Li S."/>
            <person name="Dong L."/>
            <person name="Huang Y."/>
            <person name="Li L."/>
            <person name="Xi Y."/>
            <person name="Qi Q."/>
            <person name="Li W."/>
            <person name="Zhang B."/>
            <person name="Hu W."/>
            <person name="Zhang Y."/>
            <person name="Tian X."/>
            <person name="Jiao Y."/>
            <person name="Liang X."/>
            <person name="Jin J."/>
            <person name="Gao L."/>
            <person name="Zheng W."/>
            <person name="Hao B."/>
            <person name="Liu S."/>
            <person name="Wang W."/>
            <person name="Yuan L."/>
            <person name="Cao M."/>
            <person name="McDermott J."/>
            <person name="Samudrala R."/>
            <person name="Wang J."/>
            <person name="Wong G.K."/>
            <person name="Yang H."/>
        </authorList>
    </citation>
    <scope>NUCLEOTIDE SEQUENCE [LARGE SCALE GENOMIC DNA]</scope>
</reference>
<dbReference type="Proteomes" id="UP000007752">
    <property type="component" value="Chromosome 6"/>
</dbReference>
<dbReference type="AlphaFoldDB" id="B9FT20"/>